<sequence>MFLTRDPRAARRRLATPMQRVPPASSHAGSHSRTPARYTLRDAGRDYATVSPRRSRHAARLPIMNGTGEGSSGTEQPLPQMTPVRRSWKWDVTERHESSRRPPHELGCQDPGRSS</sequence>
<dbReference type="Proteomes" id="UP000299102">
    <property type="component" value="Unassembled WGS sequence"/>
</dbReference>
<organism evidence="2 3">
    <name type="scientific">Eumeta variegata</name>
    <name type="common">Bagworm moth</name>
    <name type="synonym">Eumeta japonica</name>
    <dbReference type="NCBI Taxonomy" id="151549"/>
    <lineage>
        <taxon>Eukaryota</taxon>
        <taxon>Metazoa</taxon>
        <taxon>Ecdysozoa</taxon>
        <taxon>Arthropoda</taxon>
        <taxon>Hexapoda</taxon>
        <taxon>Insecta</taxon>
        <taxon>Pterygota</taxon>
        <taxon>Neoptera</taxon>
        <taxon>Endopterygota</taxon>
        <taxon>Lepidoptera</taxon>
        <taxon>Glossata</taxon>
        <taxon>Ditrysia</taxon>
        <taxon>Tineoidea</taxon>
        <taxon>Psychidae</taxon>
        <taxon>Oiketicinae</taxon>
        <taxon>Eumeta</taxon>
    </lineage>
</organism>
<name>A0A4C1ZFL3_EUMVA</name>
<evidence type="ECO:0000256" key="1">
    <source>
        <dbReference type="SAM" id="MobiDB-lite"/>
    </source>
</evidence>
<keyword evidence="3" id="KW-1185">Reference proteome</keyword>
<evidence type="ECO:0000313" key="2">
    <source>
        <dbReference type="EMBL" id="GBP86578.1"/>
    </source>
</evidence>
<feature type="region of interest" description="Disordered" evidence="1">
    <location>
        <begin position="1"/>
        <end position="115"/>
    </location>
</feature>
<feature type="compositionally biased region" description="Basic and acidic residues" evidence="1">
    <location>
        <begin position="88"/>
        <end position="104"/>
    </location>
</feature>
<evidence type="ECO:0000313" key="3">
    <source>
        <dbReference type="Proteomes" id="UP000299102"/>
    </source>
</evidence>
<accession>A0A4C1ZFL3</accession>
<reference evidence="2 3" key="1">
    <citation type="journal article" date="2019" name="Commun. Biol.">
        <title>The bagworm genome reveals a unique fibroin gene that provides high tensile strength.</title>
        <authorList>
            <person name="Kono N."/>
            <person name="Nakamura H."/>
            <person name="Ohtoshi R."/>
            <person name="Tomita M."/>
            <person name="Numata K."/>
            <person name="Arakawa K."/>
        </authorList>
    </citation>
    <scope>NUCLEOTIDE SEQUENCE [LARGE SCALE GENOMIC DNA]</scope>
</reference>
<dbReference type="AlphaFoldDB" id="A0A4C1ZFL3"/>
<comment type="caution">
    <text evidence="2">The sequence shown here is derived from an EMBL/GenBank/DDBJ whole genome shotgun (WGS) entry which is preliminary data.</text>
</comment>
<protein>
    <submittedName>
        <fullName evidence="2">Uncharacterized protein</fullName>
    </submittedName>
</protein>
<dbReference type="EMBL" id="BGZK01001801">
    <property type="protein sequence ID" value="GBP86578.1"/>
    <property type="molecule type" value="Genomic_DNA"/>
</dbReference>
<gene>
    <name evidence="2" type="ORF">EVAR_69098_1</name>
</gene>
<proteinExistence type="predicted"/>